<dbReference type="Proteomes" id="UP000479043">
    <property type="component" value="Unassembled WGS sequence"/>
</dbReference>
<dbReference type="PROSITE" id="PS50893">
    <property type="entry name" value="ABC_TRANSPORTER_2"/>
    <property type="match status" value="1"/>
</dbReference>
<keyword evidence="5" id="KW-0029">Amino-acid transport</keyword>
<evidence type="ECO:0000256" key="6">
    <source>
        <dbReference type="SAM" id="MobiDB-lite"/>
    </source>
</evidence>
<dbReference type="InterPro" id="IPR003593">
    <property type="entry name" value="AAA+_ATPase"/>
</dbReference>
<keyword evidence="3" id="KW-0547">Nucleotide-binding</keyword>
<dbReference type="PANTHER" id="PTHR43820">
    <property type="entry name" value="HIGH-AFFINITY BRANCHED-CHAIN AMINO ACID TRANSPORT ATP-BINDING PROTEIN LIVF"/>
    <property type="match status" value="1"/>
</dbReference>
<dbReference type="EMBL" id="WWEN01000002">
    <property type="protein sequence ID" value="MYM54954.1"/>
    <property type="molecule type" value="Genomic_DNA"/>
</dbReference>
<evidence type="ECO:0000313" key="8">
    <source>
        <dbReference type="EMBL" id="MYM54954.1"/>
    </source>
</evidence>
<keyword evidence="9" id="KW-1185">Reference proteome</keyword>
<evidence type="ECO:0000313" key="9">
    <source>
        <dbReference type="Proteomes" id="UP000479043"/>
    </source>
</evidence>
<evidence type="ECO:0000256" key="5">
    <source>
        <dbReference type="ARBA" id="ARBA00022970"/>
    </source>
</evidence>
<evidence type="ECO:0000256" key="1">
    <source>
        <dbReference type="ARBA" id="ARBA00005417"/>
    </source>
</evidence>
<dbReference type="GO" id="GO:0005524">
    <property type="term" value="F:ATP binding"/>
    <property type="evidence" value="ECO:0007669"/>
    <property type="project" value="UniProtKB-KW"/>
</dbReference>
<dbReference type="InterPro" id="IPR052156">
    <property type="entry name" value="BCAA_Transport_ATP-bd_LivF"/>
</dbReference>
<dbReference type="GO" id="GO:0015807">
    <property type="term" value="P:L-amino acid transport"/>
    <property type="evidence" value="ECO:0007669"/>
    <property type="project" value="TreeGrafter"/>
</dbReference>
<comment type="similarity">
    <text evidence="1">Belongs to the ABC transporter superfamily.</text>
</comment>
<evidence type="ECO:0000256" key="3">
    <source>
        <dbReference type="ARBA" id="ARBA00022741"/>
    </source>
</evidence>
<keyword evidence="4 8" id="KW-0067">ATP-binding</keyword>
<feature type="non-terminal residue" evidence="8">
    <location>
        <position position="309"/>
    </location>
</feature>
<evidence type="ECO:0000259" key="7">
    <source>
        <dbReference type="PROSITE" id="PS50893"/>
    </source>
</evidence>
<name>A0A6L8LG42_9RHOB</name>
<dbReference type="InterPro" id="IPR003439">
    <property type="entry name" value="ABC_transporter-like_ATP-bd"/>
</dbReference>
<dbReference type="Pfam" id="PF00005">
    <property type="entry name" value="ABC_tran"/>
    <property type="match status" value="1"/>
</dbReference>
<dbReference type="Gene3D" id="3.40.50.300">
    <property type="entry name" value="P-loop containing nucleotide triphosphate hydrolases"/>
    <property type="match status" value="1"/>
</dbReference>
<dbReference type="SUPFAM" id="SSF52540">
    <property type="entry name" value="P-loop containing nucleoside triphosphate hydrolases"/>
    <property type="match status" value="1"/>
</dbReference>
<dbReference type="GO" id="GO:0016887">
    <property type="term" value="F:ATP hydrolysis activity"/>
    <property type="evidence" value="ECO:0007669"/>
    <property type="project" value="InterPro"/>
</dbReference>
<dbReference type="AlphaFoldDB" id="A0A6L8LG42"/>
<sequence>MLELQDVTVAYGQHRALEGASLKVRPGEIVVILGANGAGKSTLLKAVSGICEGKAGGSIRLDGEELIDLSPDRIVEEGVALVPEGRGIFGDLTVEENLMLGAYPKRAKGEEQANLERVYGLFPKLIERRRQVVRTMSGGEQQMVAIGRAMMSSPQILTLDEPSLGLSPLLCKELFQNLKAVKGLGIGILMVEQNAKQSLAIADRGYLLENAHIVFEDTAQALMHDPAVQAAYLGAGGAASPHTHEDPIEHSETLPVPEVPRSFAVRPPSRQRQSADALLGIRTSDLVARASAAAKPPPAAKSTRLIQLP</sequence>
<evidence type="ECO:0000256" key="4">
    <source>
        <dbReference type="ARBA" id="ARBA00022840"/>
    </source>
</evidence>
<dbReference type="CDD" id="cd03224">
    <property type="entry name" value="ABC_TM1139_LivF_branched"/>
    <property type="match status" value="1"/>
</dbReference>
<organism evidence="8 9">
    <name type="scientific">Thalassovita mangrovi</name>
    <dbReference type="NCBI Taxonomy" id="2692236"/>
    <lineage>
        <taxon>Bacteria</taxon>
        <taxon>Pseudomonadati</taxon>
        <taxon>Pseudomonadota</taxon>
        <taxon>Alphaproteobacteria</taxon>
        <taxon>Rhodobacterales</taxon>
        <taxon>Roseobacteraceae</taxon>
        <taxon>Thalassovita</taxon>
    </lineage>
</organism>
<feature type="domain" description="ABC transporter" evidence="7">
    <location>
        <begin position="2"/>
        <end position="235"/>
    </location>
</feature>
<dbReference type="GO" id="GO:0015658">
    <property type="term" value="F:branched-chain amino acid transmembrane transporter activity"/>
    <property type="evidence" value="ECO:0007669"/>
    <property type="project" value="TreeGrafter"/>
</dbReference>
<dbReference type="PROSITE" id="PS50890">
    <property type="entry name" value="PUA"/>
    <property type="match status" value="1"/>
</dbReference>
<protein>
    <submittedName>
        <fullName evidence="8">ATP-binding cassette domain-containing protein</fullName>
    </submittedName>
</protein>
<evidence type="ECO:0000256" key="2">
    <source>
        <dbReference type="ARBA" id="ARBA00022448"/>
    </source>
</evidence>
<feature type="region of interest" description="Disordered" evidence="6">
    <location>
        <begin position="289"/>
        <end position="309"/>
    </location>
</feature>
<proteinExistence type="inferred from homology"/>
<dbReference type="InterPro" id="IPR027417">
    <property type="entry name" value="P-loop_NTPase"/>
</dbReference>
<dbReference type="SMART" id="SM00382">
    <property type="entry name" value="AAA"/>
    <property type="match status" value="1"/>
</dbReference>
<comment type="caution">
    <text evidence="8">The sequence shown here is derived from an EMBL/GenBank/DDBJ whole genome shotgun (WGS) entry which is preliminary data.</text>
</comment>
<reference evidence="8 9" key="1">
    <citation type="submission" date="2020-01" db="EMBL/GenBank/DDBJ databases">
        <authorList>
            <person name="Chen S."/>
        </authorList>
    </citation>
    <scope>NUCLEOTIDE SEQUENCE [LARGE SCALE GENOMIC DNA]</scope>
    <source>
        <strain evidence="8 9">GS-10</strain>
    </source>
</reference>
<gene>
    <name evidence="8" type="ORF">GR167_06540</name>
</gene>
<dbReference type="InterPro" id="IPR017871">
    <property type="entry name" value="ABC_transporter-like_CS"/>
</dbReference>
<dbReference type="PROSITE" id="PS00211">
    <property type="entry name" value="ABC_TRANSPORTER_1"/>
    <property type="match status" value="1"/>
</dbReference>
<accession>A0A6L8LG42</accession>
<dbReference type="PANTHER" id="PTHR43820:SF4">
    <property type="entry name" value="HIGH-AFFINITY BRANCHED-CHAIN AMINO ACID TRANSPORT ATP-BINDING PROTEIN LIVF"/>
    <property type="match status" value="1"/>
</dbReference>
<keyword evidence="2" id="KW-0813">Transport</keyword>